<evidence type="ECO:0000313" key="1">
    <source>
        <dbReference type="EMBL" id="WAG62691.1"/>
    </source>
</evidence>
<dbReference type="Proteomes" id="UP001164733">
    <property type="component" value="Chromosome"/>
</dbReference>
<proteinExistence type="predicted"/>
<dbReference type="RefSeq" id="WP_216125923.1">
    <property type="nucleotide sequence ID" value="NZ_CP086239.1"/>
</dbReference>
<gene>
    <name evidence="1" type="ORF">LL038_10855</name>
</gene>
<sequence>MANEICPHCRALRDTVVSTFEKEINEDGDIFKVLTKNYHCSMCNSFIRCEDIKHLIIKI</sequence>
<name>A0AA47EPA1_9CLOT</name>
<organism evidence="1 2">
    <name type="scientific">Clostridium estertheticum</name>
    <dbReference type="NCBI Taxonomy" id="238834"/>
    <lineage>
        <taxon>Bacteria</taxon>
        <taxon>Bacillati</taxon>
        <taxon>Bacillota</taxon>
        <taxon>Clostridia</taxon>
        <taxon>Eubacteriales</taxon>
        <taxon>Clostridiaceae</taxon>
        <taxon>Clostridium</taxon>
    </lineage>
</organism>
<dbReference type="EMBL" id="CP086239">
    <property type="protein sequence ID" value="WAG62691.1"/>
    <property type="molecule type" value="Genomic_DNA"/>
</dbReference>
<accession>A0AA47EPA1</accession>
<dbReference type="AlphaFoldDB" id="A0AA47EPA1"/>
<reference evidence="1" key="1">
    <citation type="submission" date="2021-11" db="EMBL/GenBank/DDBJ databases">
        <title>Clostridia strains as spoilage organisms.</title>
        <authorList>
            <person name="Wambui J."/>
            <person name="Stevens M.J.A."/>
            <person name="Stephan R."/>
        </authorList>
    </citation>
    <scope>NUCLEOTIDE SEQUENCE</scope>
    <source>
        <strain evidence="1">CF009</strain>
    </source>
</reference>
<protein>
    <submittedName>
        <fullName evidence="1">Uncharacterized protein</fullName>
    </submittedName>
</protein>
<evidence type="ECO:0000313" key="2">
    <source>
        <dbReference type="Proteomes" id="UP001164733"/>
    </source>
</evidence>